<keyword evidence="3 7" id="KW-0436">Ligase</keyword>
<dbReference type="GO" id="GO:0016874">
    <property type="term" value="F:ligase activity"/>
    <property type="evidence" value="ECO:0007669"/>
    <property type="project" value="UniProtKB-KW"/>
</dbReference>
<dbReference type="Gene3D" id="3.30.1490.70">
    <property type="match status" value="1"/>
</dbReference>
<dbReference type="InterPro" id="IPR014146">
    <property type="entry name" value="LigD_ligase_dom"/>
</dbReference>
<dbReference type="InterPro" id="IPR012310">
    <property type="entry name" value="DNA_ligase_ATP-dep_cent"/>
</dbReference>
<dbReference type="Gene3D" id="3.30.470.30">
    <property type="entry name" value="DNA ligase/mRNA capping enzyme"/>
    <property type="match status" value="1"/>
</dbReference>
<feature type="region of interest" description="Disordered" evidence="5">
    <location>
        <begin position="321"/>
        <end position="346"/>
    </location>
</feature>
<accession>A0ABT1Q4P5</accession>
<dbReference type="InterPro" id="IPR016059">
    <property type="entry name" value="DNA_ligase_ATP-dep_CS"/>
</dbReference>
<dbReference type="InterPro" id="IPR012309">
    <property type="entry name" value="DNA_ligase_ATP-dep_C"/>
</dbReference>
<dbReference type="CDD" id="cd07906">
    <property type="entry name" value="Adenylation_DNA_ligase_LigD_LigC"/>
    <property type="match status" value="1"/>
</dbReference>
<dbReference type="SUPFAM" id="SSF50249">
    <property type="entry name" value="Nucleic acid-binding proteins"/>
    <property type="match status" value="1"/>
</dbReference>
<sequence length="346" mass="39147">MPVPTSVTGLFDGLPAEERKALRRTAQPEHPRPMLATLTERYFSDPAWVFERKFDGERCLAIRNGARAGLLSRSGQSLSETYPEIADALDQQECDDFVVDGEIVAFEGSRTSFARLQQRMGIHDARQARASGVAVTYYVFDVLYLAGHDLTGLPLRTRKALLRRALDFSSPLRFTSHRNTTGEAYLRQACERGWEGVIAKRADSRYEQRRSRQWLKFKCGRRQELVIGGFTEPAGSRTGFGALLVGYYEGPRLIYAGKVGTGYDRRTLKTMRERLDDLETGSTPFSGGAVRERGVHWVRPELVAEIGFTEWTDDGKLRHPRFMGLRTDKPPEQVVRERPGEKARES</sequence>
<evidence type="ECO:0000256" key="1">
    <source>
        <dbReference type="ARBA" id="ARBA00007572"/>
    </source>
</evidence>
<protein>
    <recommendedName>
        <fullName evidence="2">DNA ligase (ATP)</fullName>
        <ecNumber evidence="2">6.5.1.1</ecNumber>
    </recommendedName>
</protein>
<comment type="catalytic activity">
    <reaction evidence="4">
        <text>ATP + (deoxyribonucleotide)n-3'-hydroxyl + 5'-phospho-(deoxyribonucleotide)m = (deoxyribonucleotide)n+m + AMP + diphosphate.</text>
        <dbReference type="EC" id="6.5.1.1"/>
    </reaction>
</comment>
<organism evidence="7 8">
    <name type="scientific">Streptomyces humicola</name>
    <dbReference type="NCBI Taxonomy" id="2953240"/>
    <lineage>
        <taxon>Bacteria</taxon>
        <taxon>Bacillati</taxon>
        <taxon>Actinomycetota</taxon>
        <taxon>Actinomycetes</taxon>
        <taxon>Kitasatosporales</taxon>
        <taxon>Streptomycetaceae</taxon>
        <taxon>Streptomyces</taxon>
    </lineage>
</organism>
<dbReference type="Gene3D" id="2.40.50.140">
    <property type="entry name" value="Nucleic acid-binding proteins"/>
    <property type="match status" value="1"/>
</dbReference>
<dbReference type="CDD" id="cd07971">
    <property type="entry name" value="OBF_DNA_ligase_LigD"/>
    <property type="match status" value="1"/>
</dbReference>
<proteinExistence type="inferred from homology"/>
<comment type="similarity">
    <text evidence="1">Belongs to the ATP-dependent DNA ligase family.</text>
</comment>
<dbReference type="PROSITE" id="PS00697">
    <property type="entry name" value="DNA_LIGASE_A1"/>
    <property type="match status" value="1"/>
</dbReference>
<dbReference type="PANTHER" id="PTHR45674:SF4">
    <property type="entry name" value="DNA LIGASE 1"/>
    <property type="match status" value="1"/>
</dbReference>
<evidence type="ECO:0000313" key="8">
    <source>
        <dbReference type="Proteomes" id="UP001057702"/>
    </source>
</evidence>
<dbReference type="EMBL" id="JANFNG010000025">
    <property type="protein sequence ID" value="MCQ4083750.1"/>
    <property type="molecule type" value="Genomic_DNA"/>
</dbReference>
<dbReference type="Pfam" id="PF01068">
    <property type="entry name" value="DNA_ligase_A_M"/>
    <property type="match status" value="1"/>
</dbReference>
<dbReference type="EC" id="6.5.1.1" evidence="2"/>
<keyword evidence="8" id="KW-1185">Reference proteome</keyword>
<dbReference type="InterPro" id="IPR050191">
    <property type="entry name" value="ATP-dep_DNA_ligase"/>
</dbReference>
<reference evidence="7" key="1">
    <citation type="submission" date="2022-06" db="EMBL/GenBank/DDBJ databases">
        <title>Draft genome sequence of Streptomyces sp. RB6PN25 isolated from peat swamp forest in Thailand.</title>
        <authorList>
            <person name="Duangmal K."/>
            <person name="Klaysubun C."/>
        </authorList>
    </citation>
    <scope>NUCLEOTIDE SEQUENCE</scope>
    <source>
        <strain evidence="7">RB6PN25</strain>
    </source>
</reference>
<evidence type="ECO:0000259" key="6">
    <source>
        <dbReference type="PROSITE" id="PS50160"/>
    </source>
</evidence>
<dbReference type="PANTHER" id="PTHR45674">
    <property type="entry name" value="DNA LIGASE 1/3 FAMILY MEMBER"/>
    <property type="match status" value="1"/>
</dbReference>
<dbReference type="SUPFAM" id="SSF56091">
    <property type="entry name" value="DNA ligase/mRNA capping enzyme, catalytic domain"/>
    <property type="match status" value="1"/>
</dbReference>
<dbReference type="RefSeq" id="WP_255922747.1">
    <property type="nucleotide sequence ID" value="NZ_JANFNG010000025.1"/>
</dbReference>
<dbReference type="Pfam" id="PF04679">
    <property type="entry name" value="DNA_ligase_A_C"/>
    <property type="match status" value="1"/>
</dbReference>
<evidence type="ECO:0000256" key="5">
    <source>
        <dbReference type="SAM" id="MobiDB-lite"/>
    </source>
</evidence>
<dbReference type="Proteomes" id="UP001057702">
    <property type="component" value="Unassembled WGS sequence"/>
</dbReference>
<dbReference type="InterPro" id="IPR012340">
    <property type="entry name" value="NA-bd_OB-fold"/>
</dbReference>
<dbReference type="PROSITE" id="PS00333">
    <property type="entry name" value="DNA_LIGASE_A2"/>
    <property type="match status" value="1"/>
</dbReference>
<feature type="compositionally biased region" description="Basic and acidic residues" evidence="5">
    <location>
        <begin position="326"/>
        <end position="346"/>
    </location>
</feature>
<comment type="caution">
    <text evidence="7">The sequence shown here is derived from an EMBL/GenBank/DDBJ whole genome shotgun (WGS) entry which is preliminary data.</text>
</comment>
<evidence type="ECO:0000256" key="2">
    <source>
        <dbReference type="ARBA" id="ARBA00012727"/>
    </source>
</evidence>
<name>A0ABT1Q4P5_9ACTN</name>
<evidence type="ECO:0000313" key="7">
    <source>
        <dbReference type="EMBL" id="MCQ4083750.1"/>
    </source>
</evidence>
<evidence type="ECO:0000256" key="4">
    <source>
        <dbReference type="ARBA" id="ARBA00034003"/>
    </source>
</evidence>
<dbReference type="PROSITE" id="PS50160">
    <property type="entry name" value="DNA_LIGASE_A3"/>
    <property type="match status" value="1"/>
</dbReference>
<feature type="domain" description="ATP-dependent DNA ligase family profile" evidence="6">
    <location>
        <begin position="128"/>
        <end position="218"/>
    </location>
</feature>
<evidence type="ECO:0000256" key="3">
    <source>
        <dbReference type="ARBA" id="ARBA00022598"/>
    </source>
</evidence>
<gene>
    <name evidence="7" type="primary">ligD</name>
    <name evidence="7" type="ORF">NGB36_24940</name>
</gene>
<dbReference type="NCBIfam" id="TIGR02779">
    <property type="entry name" value="NHEJ_ligase_lig"/>
    <property type="match status" value="1"/>
</dbReference>